<accession>A0A4P9ZJH8</accession>
<keyword evidence="3" id="KW-1185">Reference proteome</keyword>
<evidence type="ECO:0000256" key="1">
    <source>
        <dbReference type="SAM" id="MobiDB-lite"/>
    </source>
</evidence>
<sequence length="279" mass="30549">MASSLSLSSMGTPLPSYSGYIPSNQPQGTAGGQNDGDHHWPDIVMDLLYTPELESTSPLYPYEPTGNGFPDAGQSGPNKLTFDQLKAALESDPEGATTSHPDPDDPDWQNTLAELQQAGLWPSVSLNPGQRHIQPNPRKFYQPVEGDFNIDRHGTNPMVTSHGSATNVYYNSMAEVGYSGAPKVPVGSLIGTSSANPPIELQTGQTNWDVGNQAVTLQYLTDKEGYRCEDFRQFKSQASQHLTIGKIDLPSDIESTKESMEKYVEKMNSQIKQQLYSQH</sequence>
<name>A0A4P9ZJH8_9FUNG</name>
<dbReference type="AlphaFoldDB" id="A0A4P9ZJH8"/>
<feature type="compositionally biased region" description="Polar residues" evidence="1">
    <location>
        <begin position="1"/>
        <end position="11"/>
    </location>
</feature>
<protein>
    <submittedName>
        <fullName evidence="2">Uncharacterized protein</fullName>
    </submittedName>
</protein>
<feature type="region of interest" description="Disordered" evidence="1">
    <location>
        <begin position="1"/>
        <end position="39"/>
    </location>
</feature>
<gene>
    <name evidence="2" type="ORF">BJ085DRAFT_31273</name>
</gene>
<proteinExistence type="predicted"/>
<dbReference type="Proteomes" id="UP000268162">
    <property type="component" value="Unassembled WGS sequence"/>
</dbReference>
<feature type="region of interest" description="Disordered" evidence="1">
    <location>
        <begin position="55"/>
        <end position="79"/>
    </location>
</feature>
<dbReference type="EMBL" id="ML004176">
    <property type="protein sequence ID" value="RKP33223.1"/>
    <property type="molecule type" value="Genomic_DNA"/>
</dbReference>
<organism evidence="2 3">
    <name type="scientific">Dimargaris cristalligena</name>
    <dbReference type="NCBI Taxonomy" id="215637"/>
    <lineage>
        <taxon>Eukaryota</taxon>
        <taxon>Fungi</taxon>
        <taxon>Fungi incertae sedis</taxon>
        <taxon>Zoopagomycota</taxon>
        <taxon>Kickxellomycotina</taxon>
        <taxon>Dimargaritomycetes</taxon>
        <taxon>Dimargaritales</taxon>
        <taxon>Dimargaritaceae</taxon>
        <taxon>Dimargaris</taxon>
    </lineage>
</organism>
<reference evidence="3" key="1">
    <citation type="journal article" date="2018" name="Nat. Microbiol.">
        <title>Leveraging single-cell genomics to expand the fungal tree of life.</title>
        <authorList>
            <person name="Ahrendt S.R."/>
            <person name="Quandt C.A."/>
            <person name="Ciobanu D."/>
            <person name="Clum A."/>
            <person name="Salamov A."/>
            <person name="Andreopoulos B."/>
            <person name="Cheng J.F."/>
            <person name="Woyke T."/>
            <person name="Pelin A."/>
            <person name="Henrissat B."/>
            <person name="Reynolds N.K."/>
            <person name="Benny G.L."/>
            <person name="Smith M.E."/>
            <person name="James T.Y."/>
            <person name="Grigoriev I.V."/>
        </authorList>
    </citation>
    <scope>NUCLEOTIDE SEQUENCE [LARGE SCALE GENOMIC DNA]</scope>
    <source>
        <strain evidence="3">RSA 468</strain>
    </source>
</reference>
<evidence type="ECO:0000313" key="3">
    <source>
        <dbReference type="Proteomes" id="UP000268162"/>
    </source>
</evidence>
<evidence type="ECO:0000313" key="2">
    <source>
        <dbReference type="EMBL" id="RKP33223.1"/>
    </source>
</evidence>